<dbReference type="Gene3D" id="3.40.50.1000">
    <property type="entry name" value="HAD superfamily/HAD-like"/>
    <property type="match status" value="1"/>
</dbReference>
<dbReference type="RefSeq" id="WP_305731210.1">
    <property type="nucleotide sequence ID" value="NZ_OW150024.1"/>
</dbReference>
<dbReference type="InterPro" id="IPR050155">
    <property type="entry name" value="HAD-like_hydrolase_sf"/>
</dbReference>
<accession>A0ABM9D5S3</accession>
<keyword evidence="5" id="KW-0378">Hydrolase</keyword>
<organism evidence="5 6">
    <name type="scientific">Trichlorobacter ammonificans</name>
    <dbReference type="NCBI Taxonomy" id="2916410"/>
    <lineage>
        <taxon>Bacteria</taxon>
        <taxon>Pseudomonadati</taxon>
        <taxon>Thermodesulfobacteriota</taxon>
        <taxon>Desulfuromonadia</taxon>
        <taxon>Geobacterales</taxon>
        <taxon>Geobacteraceae</taxon>
        <taxon>Trichlorobacter</taxon>
    </lineage>
</organism>
<name>A0ABM9D5S3_9BACT</name>
<dbReference type="Proteomes" id="UP001295463">
    <property type="component" value="Chromosome"/>
</dbReference>
<dbReference type="InterPro" id="IPR023198">
    <property type="entry name" value="PGP-like_dom2"/>
</dbReference>
<reference evidence="5 6" key="1">
    <citation type="submission" date="2022-03" db="EMBL/GenBank/DDBJ databases">
        <authorList>
            <person name="Koch H."/>
        </authorList>
    </citation>
    <scope>NUCLEOTIDE SEQUENCE [LARGE SCALE GENOMIC DNA]</scope>
    <source>
        <strain evidence="5 6">G1</strain>
    </source>
</reference>
<dbReference type="NCBIfam" id="TIGR01549">
    <property type="entry name" value="HAD-SF-IA-v1"/>
    <property type="match status" value="1"/>
</dbReference>
<dbReference type="PANTHER" id="PTHR43434">
    <property type="entry name" value="PHOSPHOGLYCOLATE PHOSPHATASE"/>
    <property type="match status" value="1"/>
</dbReference>
<keyword evidence="6" id="KW-1185">Reference proteome</keyword>
<dbReference type="GO" id="GO:0008967">
    <property type="term" value="F:phosphoglycolate phosphatase activity"/>
    <property type="evidence" value="ECO:0007669"/>
    <property type="project" value="UniProtKB-EC"/>
</dbReference>
<gene>
    <name evidence="5" type="primary">gph</name>
    <name evidence="5" type="ORF">GEAMG1_0438</name>
</gene>
<protein>
    <recommendedName>
        <fullName evidence="4">phosphoglycolate phosphatase</fullName>
        <ecNumber evidence="4">3.1.3.18</ecNumber>
    </recommendedName>
</protein>
<dbReference type="PANTHER" id="PTHR43434:SF1">
    <property type="entry name" value="PHOSPHOGLYCOLATE PHOSPHATASE"/>
    <property type="match status" value="1"/>
</dbReference>
<dbReference type="InterPro" id="IPR006439">
    <property type="entry name" value="HAD-SF_hydro_IA"/>
</dbReference>
<evidence type="ECO:0000256" key="1">
    <source>
        <dbReference type="ARBA" id="ARBA00000830"/>
    </source>
</evidence>
<evidence type="ECO:0000313" key="6">
    <source>
        <dbReference type="Proteomes" id="UP001295463"/>
    </source>
</evidence>
<sequence>MDTTQNPWGVMTAPSLVMFDLDGTLVDSLADLAASVNFMRSSFGLPPLATETVRQCIGKGARNLVGRTLPERADDLDRGLDLFLEHNGANIAVHSRLYPGVLPLLAALRDAGVFLAVVSNKPTVLCRQLLDVLEVADWFGTVLGGDAVAQCKPWPDPLLLAMEQAGVVAPAAVMIGDSSNDFDAARAAGVRSIACTFGFGEPWEMELADSRIDSLEALLPLPF</sequence>
<dbReference type="InterPro" id="IPR023214">
    <property type="entry name" value="HAD_sf"/>
</dbReference>
<dbReference type="EC" id="3.1.3.18" evidence="4"/>
<comment type="similarity">
    <text evidence="3">Belongs to the HAD-like hydrolase superfamily. CbbY/CbbZ/Gph/YieH family.</text>
</comment>
<dbReference type="Gene3D" id="1.10.150.240">
    <property type="entry name" value="Putative phosphatase, domain 2"/>
    <property type="match status" value="1"/>
</dbReference>
<evidence type="ECO:0000256" key="4">
    <source>
        <dbReference type="ARBA" id="ARBA00013078"/>
    </source>
</evidence>
<evidence type="ECO:0000313" key="5">
    <source>
        <dbReference type="EMBL" id="CAH2030260.1"/>
    </source>
</evidence>
<dbReference type="InterPro" id="IPR036412">
    <property type="entry name" value="HAD-like_sf"/>
</dbReference>
<proteinExistence type="inferred from homology"/>
<dbReference type="SFLD" id="SFLDS00003">
    <property type="entry name" value="Haloacid_Dehalogenase"/>
    <property type="match status" value="1"/>
</dbReference>
<evidence type="ECO:0000256" key="3">
    <source>
        <dbReference type="ARBA" id="ARBA00006171"/>
    </source>
</evidence>
<dbReference type="InterPro" id="IPR041492">
    <property type="entry name" value="HAD_2"/>
</dbReference>
<dbReference type="SFLD" id="SFLDG01129">
    <property type="entry name" value="C1.5:_HAD__Beta-PGM__Phosphata"/>
    <property type="match status" value="1"/>
</dbReference>
<dbReference type="EMBL" id="OW150024">
    <property type="protein sequence ID" value="CAH2030260.1"/>
    <property type="molecule type" value="Genomic_DNA"/>
</dbReference>
<comment type="pathway">
    <text evidence="2">Organic acid metabolism; glycolate biosynthesis; glycolate from 2-phosphoglycolate: step 1/1.</text>
</comment>
<comment type="catalytic activity">
    <reaction evidence="1">
        <text>2-phosphoglycolate + H2O = glycolate + phosphate</text>
        <dbReference type="Rhea" id="RHEA:14369"/>
        <dbReference type="ChEBI" id="CHEBI:15377"/>
        <dbReference type="ChEBI" id="CHEBI:29805"/>
        <dbReference type="ChEBI" id="CHEBI:43474"/>
        <dbReference type="ChEBI" id="CHEBI:58033"/>
        <dbReference type="EC" id="3.1.3.18"/>
    </reaction>
</comment>
<evidence type="ECO:0000256" key="2">
    <source>
        <dbReference type="ARBA" id="ARBA00004818"/>
    </source>
</evidence>
<dbReference type="Pfam" id="PF13419">
    <property type="entry name" value="HAD_2"/>
    <property type="match status" value="1"/>
</dbReference>
<dbReference type="SUPFAM" id="SSF56784">
    <property type="entry name" value="HAD-like"/>
    <property type="match status" value="1"/>
</dbReference>